<gene>
    <name evidence="1" type="ORF">MtrunA17_Chr1g0183991</name>
</gene>
<dbReference type="AlphaFoldDB" id="A0A396JV12"/>
<reference evidence="2" key="1">
    <citation type="journal article" date="2018" name="Nat. Plants">
        <title>Whole-genome landscape of Medicago truncatula symbiotic genes.</title>
        <authorList>
            <person name="Pecrix Y."/>
            <person name="Staton S.E."/>
            <person name="Sallet E."/>
            <person name="Lelandais-Briere C."/>
            <person name="Moreau S."/>
            <person name="Carrere S."/>
            <person name="Blein T."/>
            <person name="Jardinaud M.F."/>
            <person name="Latrasse D."/>
            <person name="Zouine M."/>
            <person name="Zahm M."/>
            <person name="Kreplak J."/>
            <person name="Mayjonade B."/>
            <person name="Satge C."/>
            <person name="Perez M."/>
            <person name="Cauet S."/>
            <person name="Marande W."/>
            <person name="Chantry-Darmon C."/>
            <person name="Lopez-Roques C."/>
            <person name="Bouchez O."/>
            <person name="Berard A."/>
            <person name="Debelle F."/>
            <person name="Munos S."/>
            <person name="Bendahmane A."/>
            <person name="Berges H."/>
            <person name="Niebel A."/>
            <person name="Buitink J."/>
            <person name="Frugier F."/>
            <person name="Benhamed M."/>
            <person name="Crespi M."/>
            <person name="Gouzy J."/>
            <person name="Gamas P."/>
        </authorList>
    </citation>
    <scope>NUCLEOTIDE SEQUENCE [LARGE SCALE GENOMIC DNA]</scope>
    <source>
        <strain evidence="2">cv. Jemalong A17</strain>
    </source>
</reference>
<dbReference type="Proteomes" id="UP000265566">
    <property type="component" value="Chromosome 1"/>
</dbReference>
<name>A0A396JV12_MEDTR</name>
<organism evidence="1 2">
    <name type="scientific">Medicago truncatula</name>
    <name type="common">Barrel medic</name>
    <name type="synonym">Medicago tribuloides</name>
    <dbReference type="NCBI Taxonomy" id="3880"/>
    <lineage>
        <taxon>Eukaryota</taxon>
        <taxon>Viridiplantae</taxon>
        <taxon>Streptophyta</taxon>
        <taxon>Embryophyta</taxon>
        <taxon>Tracheophyta</taxon>
        <taxon>Spermatophyta</taxon>
        <taxon>Magnoliopsida</taxon>
        <taxon>eudicotyledons</taxon>
        <taxon>Gunneridae</taxon>
        <taxon>Pentapetalae</taxon>
        <taxon>rosids</taxon>
        <taxon>fabids</taxon>
        <taxon>Fabales</taxon>
        <taxon>Fabaceae</taxon>
        <taxon>Papilionoideae</taxon>
        <taxon>50 kb inversion clade</taxon>
        <taxon>NPAAA clade</taxon>
        <taxon>Hologalegina</taxon>
        <taxon>IRL clade</taxon>
        <taxon>Trifolieae</taxon>
        <taxon>Medicago</taxon>
    </lineage>
</organism>
<evidence type="ECO:0000313" key="2">
    <source>
        <dbReference type="Proteomes" id="UP000265566"/>
    </source>
</evidence>
<comment type="caution">
    <text evidence="1">The sequence shown here is derived from an EMBL/GenBank/DDBJ whole genome shotgun (WGS) entry which is preliminary data.</text>
</comment>
<accession>A0A396JV12</accession>
<proteinExistence type="predicted"/>
<evidence type="ECO:0008006" key="3">
    <source>
        <dbReference type="Google" id="ProtNLM"/>
    </source>
</evidence>
<dbReference type="Gramene" id="rna3921">
    <property type="protein sequence ID" value="RHN80045.1"/>
    <property type="gene ID" value="gene3921"/>
</dbReference>
<evidence type="ECO:0000313" key="1">
    <source>
        <dbReference type="EMBL" id="RHN80045.1"/>
    </source>
</evidence>
<dbReference type="EMBL" id="PSQE01000001">
    <property type="protein sequence ID" value="RHN80045.1"/>
    <property type="molecule type" value="Genomic_DNA"/>
</dbReference>
<sequence>MKLEKQIELFMDSTFMLKYMNHTSQIYTYIHRFIICNKKHSCRAACHHIQCS</sequence>
<protein>
    <recommendedName>
        <fullName evidence="3">Transmembrane protein</fullName>
    </recommendedName>
</protein>